<dbReference type="AlphaFoldDB" id="A0A9P5TB94"/>
<evidence type="ECO:0000313" key="2">
    <source>
        <dbReference type="EMBL" id="KAF8483379.1"/>
    </source>
</evidence>
<proteinExistence type="predicted"/>
<keyword evidence="3" id="KW-1185">Reference proteome</keyword>
<feature type="chain" id="PRO_5040236117" evidence="1">
    <location>
        <begin position="21"/>
        <end position="172"/>
    </location>
</feature>
<dbReference type="Proteomes" id="UP000759537">
    <property type="component" value="Unassembled WGS sequence"/>
</dbReference>
<reference evidence="2" key="1">
    <citation type="submission" date="2019-10" db="EMBL/GenBank/DDBJ databases">
        <authorList>
            <consortium name="DOE Joint Genome Institute"/>
            <person name="Kuo A."/>
            <person name="Miyauchi S."/>
            <person name="Kiss E."/>
            <person name="Drula E."/>
            <person name="Kohler A."/>
            <person name="Sanchez-Garcia M."/>
            <person name="Andreopoulos B."/>
            <person name="Barry K.W."/>
            <person name="Bonito G."/>
            <person name="Buee M."/>
            <person name="Carver A."/>
            <person name="Chen C."/>
            <person name="Cichocki N."/>
            <person name="Clum A."/>
            <person name="Culley D."/>
            <person name="Crous P.W."/>
            <person name="Fauchery L."/>
            <person name="Girlanda M."/>
            <person name="Hayes R."/>
            <person name="Keri Z."/>
            <person name="LaButti K."/>
            <person name="Lipzen A."/>
            <person name="Lombard V."/>
            <person name="Magnuson J."/>
            <person name="Maillard F."/>
            <person name="Morin E."/>
            <person name="Murat C."/>
            <person name="Nolan M."/>
            <person name="Ohm R."/>
            <person name="Pangilinan J."/>
            <person name="Pereira M."/>
            <person name="Perotto S."/>
            <person name="Peter M."/>
            <person name="Riley R."/>
            <person name="Sitrit Y."/>
            <person name="Stielow B."/>
            <person name="Szollosi G."/>
            <person name="Zifcakova L."/>
            <person name="Stursova M."/>
            <person name="Spatafora J.W."/>
            <person name="Tedersoo L."/>
            <person name="Vaario L.-M."/>
            <person name="Yamada A."/>
            <person name="Yan M."/>
            <person name="Wang P."/>
            <person name="Xu J."/>
            <person name="Bruns T."/>
            <person name="Baldrian P."/>
            <person name="Vilgalys R."/>
            <person name="Henrissat B."/>
            <person name="Grigoriev I.V."/>
            <person name="Hibbett D."/>
            <person name="Nagy L.G."/>
            <person name="Martin F.M."/>
        </authorList>
    </citation>
    <scope>NUCLEOTIDE SEQUENCE</scope>
    <source>
        <strain evidence="2">Prilba</strain>
    </source>
</reference>
<evidence type="ECO:0000313" key="3">
    <source>
        <dbReference type="Proteomes" id="UP000759537"/>
    </source>
</evidence>
<evidence type="ECO:0000256" key="1">
    <source>
        <dbReference type="SAM" id="SignalP"/>
    </source>
</evidence>
<comment type="caution">
    <text evidence="2">The sequence shown here is derived from an EMBL/GenBank/DDBJ whole genome shotgun (WGS) entry which is preliminary data.</text>
</comment>
<gene>
    <name evidence="2" type="ORF">DFH94DRAFT_679925</name>
</gene>
<sequence>MTTVLCSLSLHTLSCHLIAAHFPAHSLNRWQPLLPPKPRMQWWCMHGQLSHVVGPSLQPSPKLCKYGPCSQPCEGIAQETMTEENVTGPFLQPVLNSKALTVLRVLEKHQTIILHLPASQPDPAHTSDTVSSAVSAPIMPDVNLSTLPDINLSTLPITTPLMCSKGKCKAKN</sequence>
<keyword evidence="1" id="KW-0732">Signal</keyword>
<protein>
    <submittedName>
        <fullName evidence="2">Uncharacterized protein</fullName>
    </submittedName>
</protein>
<organism evidence="2 3">
    <name type="scientific">Russula ochroleuca</name>
    <dbReference type="NCBI Taxonomy" id="152965"/>
    <lineage>
        <taxon>Eukaryota</taxon>
        <taxon>Fungi</taxon>
        <taxon>Dikarya</taxon>
        <taxon>Basidiomycota</taxon>
        <taxon>Agaricomycotina</taxon>
        <taxon>Agaricomycetes</taxon>
        <taxon>Russulales</taxon>
        <taxon>Russulaceae</taxon>
        <taxon>Russula</taxon>
    </lineage>
</organism>
<reference evidence="2" key="2">
    <citation type="journal article" date="2020" name="Nat. Commun.">
        <title>Large-scale genome sequencing of mycorrhizal fungi provides insights into the early evolution of symbiotic traits.</title>
        <authorList>
            <person name="Miyauchi S."/>
            <person name="Kiss E."/>
            <person name="Kuo A."/>
            <person name="Drula E."/>
            <person name="Kohler A."/>
            <person name="Sanchez-Garcia M."/>
            <person name="Morin E."/>
            <person name="Andreopoulos B."/>
            <person name="Barry K.W."/>
            <person name="Bonito G."/>
            <person name="Buee M."/>
            <person name="Carver A."/>
            <person name="Chen C."/>
            <person name="Cichocki N."/>
            <person name="Clum A."/>
            <person name="Culley D."/>
            <person name="Crous P.W."/>
            <person name="Fauchery L."/>
            <person name="Girlanda M."/>
            <person name="Hayes R.D."/>
            <person name="Keri Z."/>
            <person name="LaButti K."/>
            <person name="Lipzen A."/>
            <person name="Lombard V."/>
            <person name="Magnuson J."/>
            <person name="Maillard F."/>
            <person name="Murat C."/>
            <person name="Nolan M."/>
            <person name="Ohm R.A."/>
            <person name="Pangilinan J."/>
            <person name="Pereira M.F."/>
            <person name="Perotto S."/>
            <person name="Peter M."/>
            <person name="Pfister S."/>
            <person name="Riley R."/>
            <person name="Sitrit Y."/>
            <person name="Stielow J.B."/>
            <person name="Szollosi G."/>
            <person name="Zifcakova L."/>
            <person name="Stursova M."/>
            <person name="Spatafora J.W."/>
            <person name="Tedersoo L."/>
            <person name="Vaario L.M."/>
            <person name="Yamada A."/>
            <person name="Yan M."/>
            <person name="Wang P."/>
            <person name="Xu J."/>
            <person name="Bruns T."/>
            <person name="Baldrian P."/>
            <person name="Vilgalys R."/>
            <person name="Dunand C."/>
            <person name="Henrissat B."/>
            <person name="Grigoriev I.V."/>
            <person name="Hibbett D."/>
            <person name="Nagy L.G."/>
            <person name="Martin F.M."/>
        </authorList>
    </citation>
    <scope>NUCLEOTIDE SEQUENCE</scope>
    <source>
        <strain evidence="2">Prilba</strain>
    </source>
</reference>
<dbReference type="EMBL" id="WHVB01000004">
    <property type="protein sequence ID" value="KAF8483379.1"/>
    <property type="molecule type" value="Genomic_DNA"/>
</dbReference>
<accession>A0A9P5TB94</accession>
<name>A0A9P5TB94_9AGAM</name>
<feature type="signal peptide" evidence="1">
    <location>
        <begin position="1"/>
        <end position="20"/>
    </location>
</feature>